<dbReference type="Proteomes" id="UP000198424">
    <property type="component" value="Unassembled WGS sequence"/>
</dbReference>
<keyword evidence="5" id="KW-1185">Reference proteome</keyword>
<sequence length="107" mass="12471">MKLDDFTLGCHGIPERCYKINDKHMPFCARCLGASIGHIFCAVCYFFYYLPPFYFSIIGLALMLADWYFQNSLQKYHSNFMRLLTGTIGGFSMGIIIWKTIDFIIHF</sequence>
<accession>A0A086A2B3</accession>
<reference evidence="2 4" key="1">
    <citation type="submission" date="2014-07" db="EMBL/GenBank/DDBJ databases">
        <title>Genome of Flavobacterium hydatis DSM 2063.</title>
        <authorList>
            <person name="Pipes S.E."/>
            <person name="Stropko S.J."/>
            <person name="Newman J.D."/>
        </authorList>
    </citation>
    <scope>NUCLEOTIDE SEQUENCE [LARGE SCALE GENOMIC DNA]</scope>
    <source>
        <strain evidence="2 4">DSM 2063</strain>
    </source>
</reference>
<feature type="transmembrane region" description="Helical" evidence="1">
    <location>
        <begin position="54"/>
        <end position="69"/>
    </location>
</feature>
<dbReference type="RefSeq" id="WP_035626473.1">
    <property type="nucleotide sequence ID" value="NZ_JBEWQG010000005.1"/>
</dbReference>
<dbReference type="Pfam" id="PF09858">
    <property type="entry name" value="DUF2085"/>
    <property type="match status" value="1"/>
</dbReference>
<gene>
    <name evidence="3" type="ORF">B0A62_10065</name>
    <name evidence="2" type="ORF">IW20_20270</name>
</gene>
<evidence type="ECO:0000313" key="3">
    <source>
        <dbReference type="EMBL" id="OXA94533.1"/>
    </source>
</evidence>
<dbReference type="EMBL" id="JPRM01000037">
    <property type="protein sequence ID" value="KFF10827.1"/>
    <property type="molecule type" value="Genomic_DNA"/>
</dbReference>
<evidence type="ECO:0000256" key="1">
    <source>
        <dbReference type="SAM" id="Phobius"/>
    </source>
</evidence>
<evidence type="ECO:0008006" key="6">
    <source>
        <dbReference type="Google" id="ProtNLM"/>
    </source>
</evidence>
<proteinExistence type="predicted"/>
<name>A0A086A2B3_FLAHY</name>
<keyword evidence="1" id="KW-0812">Transmembrane</keyword>
<organism evidence="2 4">
    <name type="scientific">Flavobacterium hydatis</name>
    <name type="common">Cytophaga aquatilis</name>
    <dbReference type="NCBI Taxonomy" id="991"/>
    <lineage>
        <taxon>Bacteria</taxon>
        <taxon>Pseudomonadati</taxon>
        <taxon>Bacteroidota</taxon>
        <taxon>Flavobacteriia</taxon>
        <taxon>Flavobacteriales</taxon>
        <taxon>Flavobacteriaceae</taxon>
        <taxon>Flavobacterium</taxon>
    </lineage>
</organism>
<evidence type="ECO:0000313" key="5">
    <source>
        <dbReference type="Proteomes" id="UP000198424"/>
    </source>
</evidence>
<dbReference type="InterPro" id="IPR019206">
    <property type="entry name" value="DUF2085_TM"/>
</dbReference>
<dbReference type="Proteomes" id="UP000028712">
    <property type="component" value="Unassembled WGS sequence"/>
</dbReference>
<evidence type="ECO:0000313" key="4">
    <source>
        <dbReference type="Proteomes" id="UP000028712"/>
    </source>
</evidence>
<keyword evidence="1" id="KW-1133">Transmembrane helix</keyword>
<dbReference type="EMBL" id="MUGY01000009">
    <property type="protein sequence ID" value="OXA94533.1"/>
    <property type="molecule type" value="Genomic_DNA"/>
</dbReference>
<evidence type="ECO:0000313" key="2">
    <source>
        <dbReference type="EMBL" id="KFF10827.1"/>
    </source>
</evidence>
<comment type="caution">
    <text evidence="2">The sequence shown here is derived from an EMBL/GenBank/DDBJ whole genome shotgun (WGS) entry which is preliminary data.</text>
</comment>
<dbReference type="OrthoDB" id="9810176at2"/>
<protein>
    <recommendedName>
        <fullName evidence="6">DUF2085 domain-containing protein</fullName>
    </recommendedName>
</protein>
<keyword evidence="1" id="KW-0472">Membrane</keyword>
<reference evidence="3 5" key="2">
    <citation type="submission" date="2016-11" db="EMBL/GenBank/DDBJ databases">
        <title>Whole genomes of Flavobacteriaceae.</title>
        <authorList>
            <person name="Stine C."/>
            <person name="Li C."/>
            <person name="Tadesse D."/>
        </authorList>
    </citation>
    <scope>NUCLEOTIDE SEQUENCE [LARGE SCALE GENOMIC DNA]</scope>
    <source>
        <strain evidence="3 5">ATCC 29551</strain>
    </source>
</reference>
<dbReference type="AlphaFoldDB" id="A0A086A2B3"/>
<feature type="transmembrane region" description="Helical" evidence="1">
    <location>
        <begin position="81"/>
        <end position="101"/>
    </location>
</feature>
<feature type="transmembrane region" description="Helical" evidence="1">
    <location>
        <begin position="27"/>
        <end position="48"/>
    </location>
</feature>